<dbReference type="SMART" id="SM00353">
    <property type="entry name" value="HLH"/>
    <property type="match status" value="1"/>
</dbReference>
<dbReference type="GO" id="GO:0045944">
    <property type="term" value="P:positive regulation of transcription by RNA polymerase II"/>
    <property type="evidence" value="ECO:0007669"/>
    <property type="project" value="TreeGrafter"/>
</dbReference>
<dbReference type="PROSITE" id="PS50888">
    <property type="entry name" value="BHLH"/>
    <property type="match status" value="1"/>
</dbReference>
<dbReference type="InterPro" id="IPR036638">
    <property type="entry name" value="HLH_DNA-bd_sf"/>
</dbReference>
<dbReference type="GO" id="GO:0005634">
    <property type="term" value="C:nucleus"/>
    <property type="evidence" value="ECO:0007669"/>
    <property type="project" value="TreeGrafter"/>
</dbReference>
<reference evidence="1" key="1">
    <citation type="journal article" date="2012" name="Nature">
        <title>The oyster genome reveals stress adaptation and complexity of shell formation.</title>
        <authorList>
            <person name="Zhang G."/>
            <person name="Fang X."/>
            <person name="Guo X."/>
            <person name="Li L."/>
            <person name="Luo R."/>
            <person name="Xu F."/>
            <person name="Yang P."/>
            <person name="Zhang L."/>
            <person name="Wang X."/>
            <person name="Qi H."/>
            <person name="Xiong Z."/>
            <person name="Que H."/>
            <person name="Xie Y."/>
            <person name="Holland P.W."/>
            <person name="Paps J."/>
            <person name="Zhu Y."/>
            <person name="Wu F."/>
            <person name="Chen Y."/>
            <person name="Wang J."/>
            <person name="Peng C."/>
            <person name="Meng J."/>
            <person name="Yang L."/>
            <person name="Liu J."/>
            <person name="Wen B."/>
            <person name="Zhang N."/>
            <person name="Huang Z."/>
            <person name="Zhu Q."/>
            <person name="Feng Y."/>
            <person name="Mount A."/>
            <person name="Hedgecock D."/>
            <person name="Xu Z."/>
            <person name="Liu Y."/>
            <person name="Domazet-Loso T."/>
            <person name="Du Y."/>
            <person name="Sun X."/>
            <person name="Zhang S."/>
            <person name="Liu B."/>
            <person name="Cheng P."/>
            <person name="Jiang X."/>
            <person name="Li J."/>
            <person name="Fan D."/>
            <person name="Wang W."/>
            <person name="Fu W."/>
            <person name="Wang T."/>
            <person name="Wang B."/>
            <person name="Zhang J."/>
            <person name="Peng Z."/>
            <person name="Li Y."/>
            <person name="Li N."/>
            <person name="Wang J."/>
            <person name="Chen M."/>
            <person name="He Y."/>
            <person name="Tan F."/>
            <person name="Song X."/>
            <person name="Zheng Q."/>
            <person name="Huang R."/>
            <person name="Yang H."/>
            <person name="Du X."/>
            <person name="Chen L."/>
            <person name="Yang M."/>
            <person name="Gaffney P.M."/>
            <person name="Wang S."/>
            <person name="Luo L."/>
            <person name="She Z."/>
            <person name="Ming Y."/>
            <person name="Huang W."/>
            <person name="Zhang S."/>
            <person name="Huang B."/>
            <person name="Zhang Y."/>
            <person name="Qu T."/>
            <person name="Ni P."/>
            <person name="Miao G."/>
            <person name="Wang J."/>
            <person name="Wang Q."/>
            <person name="Steinberg C.E."/>
            <person name="Wang H."/>
            <person name="Li N."/>
            <person name="Qian L."/>
            <person name="Zhang G."/>
            <person name="Li Y."/>
            <person name="Yang H."/>
            <person name="Liu X."/>
            <person name="Wang J."/>
            <person name="Yin Y."/>
            <person name="Wang J."/>
        </authorList>
    </citation>
    <scope>NUCLEOTIDE SEQUENCE [LARGE SCALE GENOMIC DNA]</scope>
    <source>
        <strain evidence="1">05x7-T-G4-1.051#20</strain>
    </source>
</reference>
<dbReference type="GO" id="GO:0000981">
    <property type="term" value="F:DNA-binding transcription factor activity, RNA polymerase II-specific"/>
    <property type="evidence" value="ECO:0007669"/>
    <property type="project" value="TreeGrafter"/>
</dbReference>
<dbReference type="InParanoid" id="K1Q9G2"/>
<evidence type="ECO:0000313" key="1">
    <source>
        <dbReference type="EMBL" id="EKC18026.1"/>
    </source>
</evidence>
<dbReference type="GO" id="GO:0046983">
    <property type="term" value="F:protein dimerization activity"/>
    <property type="evidence" value="ECO:0007669"/>
    <property type="project" value="InterPro"/>
</dbReference>
<dbReference type="Gene3D" id="4.10.280.10">
    <property type="entry name" value="Helix-loop-helix DNA-binding domain"/>
    <property type="match status" value="1"/>
</dbReference>
<dbReference type="GO" id="GO:0061564">
    <property type="term" value="P:axon development"/>
    <property type="evidence" value="ECO:0007669"/>
    <property type="project" value="TreeGrafter"/>
</dbReference>
<gene>
    <name evidence="1" type="ORF">CGI_10016150</name>
</gene>
<dbReference type="GO" id="GO:0070888">
    <property type="term" value="F:E-box binding"/>
    <property type="evidence" value="ECO:0007669"/>
    <property type="project" value="TreeGrafter"/>
</dbReference>
<sequence>MSSNVSLMTTIKIEEEDSGVYDVNSSCDLSTSSNSSESRVPDEIRLRINSRERQRMHELNDALEALRSVLPQSQGSSLKKLSKLSTLVHAREHILSLSRSIDEMKRLAHSLSREKHHFPSIENQESGVPQYYNHPSDFASVGRRYAPYTSTPIKSEGLREMRSSELNILSPYLKYRNSRLNESKMEISFKENVNDSLGVGSTQSYSLSQYTIAPLDTLARNLPEFQTPTKYQNSSPTKPVLKFSVESLLGLSNKSESDSPSKNIDIMC</sequence>
<dbReference type="AlphaFoldDB" id="K1Q9G2"/>
<name>K1Q9G2_MAGGI</name>
<dbReference type="HOGENOM" id="CLU_1039179_0_0_1"/>
<dbReference type="InterPro" id="IPR011598">
    <property type="entry name" value="bHLH_dom"/>
</dbReference>
<dbReference type="InterPro" id="IPR050359">
    <property type="entry name" value="bHLH_transcription_factors"/>
</dbReference>
<organism evidence="1">
    <name type="scientific">Magallana gigas</name>
    <name type="common">Pacific oyster</name>
    <name type="synonym">Crassostrea gigas</name>
    <dbReference type="NCBI Taxonomy" id="29159"/>
    <lineage>
        <taxon>Eukaryota</taxon>
        <taxon>Metazoa</taxon>
        <taxon>Spiralia</taxon>
        <taxon>Lophotrochozoa</taxon>
        <taxon>Mollusca</taxon>
        <taxon>Bivalvia</taxon>
        <taxon>Autobranchia</taxon>
        <taxon>Pteriomorphia</taxon>
        <taxon>Ostreida</taxon>
        <taxon>Ostreoidea</taxon>
        <taxon>Ostreidae</taxon>
        <taxon>Magallana</taxon>
    </lineage>
</organism>
<accession>K1Q9G2</accession>
<dbReference type="PANTHER" id="PTHR19290:SF164">
    <property type="entry name" value="BHLH DOMAIN-CONTAINING PROTEIN"/>
    <property type="match status" value="1"/>
</dbReference>
<dbReference type="GO" id="GO:0007423">
    <property type="term" value="P:sensory organ development"/>
    <property type="evidence" value="ECO:0007669"/>
    <property type="project" value="TreeGrafter"/>
</dbReference>
<dbReference type="EMBL" id="JH818308">
    <property type="protein sequence ID" value="EKC18026.1"/>
    <property type="molecule type" value="Genomic_DNA"/>
</dbReference>
<protein>
    <submittedName>
        <fullName evidence="1">Oligodendrocyte transcription factor 2</fullName>
    </submittedName>
</protein>
<dbReference type="PANTHER" id="PTHR19290">
    <property type="entry name" value="BASIC HELIX-LOOP-HELIX PROTEIN NEUROGENIN-RELATED"/>
    <property type="match status" value="1"/>
</dbReference>
<dbReference type="SUPFAM" id="SSF47459">
    <property type="entry name" value="HLH, helix-loop-helix DNA-binding domain"/>
    <property type="match status" value="1"/>
</dbReference>
<dbReference type="Pfam" id="PF00010">
    <property type="entry name" value="HLH"/>
    <property type="match status" value="1"/>
</dbReference>
<proteinExistence type="predicted"/>
<dbReference type="OrthoDB" id="6194901at2759"/>